<accession>A0A7K0KI44</accession>
<sequence>MNEEQESFIRQVEQVGKGKVLIKVTGREGVDLAPHSHHCIQVVETIAGSLHVTVGTREYFVPEGYTCWIPSGMMHALASNNRKINLRIFYFQLPDDRDKSFESFSVLYVCPWARANLSFIAKRGPVVDEGDAALHNFCLSFFETFHRVERQLSLPLRGIDTESSPVLRKAMDYIHKHLADNIRASDAAHAVGVSTRTLSRLFSESGTTLSNYLCYQRIIRSLELIADNTLSIKQIAYDTGFSSPANFNRAFKQVMGLPPKEMRLRHRENE</sequence>
<dbReference type="InterPro" id="IPR014710">
    <property type="entry name" value="RmlC-like_jellyroll"/>
</dbReference>
<dbReference type="SUPFAM" id="SSF46689">
    <property type="entry name" value="Homeodomain-like"/>
    <property type="match status" value="2"/>
</dbReference>
<keyword evidence="2" id="KW-0238">DNA-binding</keyword>
<keyword evidence="1" id="KW-0805">Transcription regulation</keyword>
<dbReference type="PROSITE" id="PS01124">
    <property type="entry name" value="HTH_ARAC_FAMILY_2"/>
    <property type="match status" value="1"/>
</dbReference>
<dbReference type="Gene3D" id="1.10.10.60">
    <property type="entry name" value="Homeodomain-like"/>
    <property type="match status" value="1"/>
</dbReference>
<dbReference type="Pfam" id="PF12833">
    <property type="entry name" value="HTH_18"/>
    <property type="match status" value="1"/>
</dbReference>
<keyword evidence="3" id="KW-0804">Transcription</keyword>
<comment type="caution">
    <text evidence="5">The sequence shown here is derived from an EMBL/GenBank/DDBJ whole genome shotgun (WGS) entry which is preliminary data.</text>
</comment>
<dbReference type="GO" id="GO:0003700">
    <property type="term" value="F:DNA-binding transcription factor activity"/>
    <property type="evidence" value="ECO:0007669"/>
    <property type="project" value="InterPro"/>
</dbReference>
<dbReference type="InterPro" id="IPR018060">
    <property type="entry name" value="HTH_AraC"/>
</dbReference>
<dbReference type="PANTHER" id="PTHR11019">
    <property type="entry name" value="HTH-TYPE TRANSCRIPTIONAL REGULATOR NIMR"/>
    <property type="match status" value="1"/>
</dbReference>
<dbReference type="EMBL" id="VUNG01000044">
    <property type="protein sequence ID" value="MST85613.1"/>
    <property type="molecule type" value="Genomic_DNA"/>
</dbReference>
<dbReference type="Pfam" id="PF02311">
    <property type="entry name" value="AraC_binding"/>
    <property type="match status" value="1"/>
</dbReference>
<dbReference type="SMART" id="SM00342">
    <property type="entry name" value="HTH_ARAC"/>
    <property type="match status" value="1"/>
</dbReference>
<dbReference type="PANTHER" id="PTHR11019:SF199">
    <property type="entry name" value="HTH-TYPE TRANSCRIPTIONAL REGULATOR NIMR"/>
    <property type="match status" value="1"/>
</dbReference>
<reference evidence="5 6" key="1">
    <citation type="submission" date="2019-08" db="EMBL/GenBank/DDBJ databases">
        <title>In-depth cultivation of the pig gut microbiome towards novel bacterial diversity and tailored functional studies.</title>
        <authorList>
            <person name="Wylensek D."/>
            <person name="Hitch T.C.A."/>
            <person name="Clavel T."/>
        </authorList>
    </citation>
    <scope>NUCLEOTIDE SEQUENCE [LARGE SCALE GENOMIC DNA]</scope>
    <source>
        <strain evidence="5 6">LKV-178-WT-2A</strain>
    </source>
</reference>
<feature type="domain" description="HTH araC/xylS-type" evidence="4">
    <location>
        <begin position="168"/>
        <end position="265"/>
    </location>
</feature>
<gene>
    <name evidence="5" type="ORF">FYJ73_13220</name>
</gene>
<dbReference type="AlphaFoldDB" id="A0A7K0KI44"/>
<proteinExistence type="predicted"/>
<evidence type="ECO:0000313" key="5">
    <source>
        <dbReference type="EMBL" id="MST85613.1"/>
    </source>
</evidence>
<evidence type="ECO:0000259" key="4">
    <source>
        <dbReference type="PROSITE" id="PS01124"/>
    </source>
</evidence>
<evidence type="ECO:0000256" key="2">
    <source>
        <dbReference type="ARBA" id="ARBA00023125"/>
    </source>
</evidence>
<dbReference type="InterPro" id="IPR003313">
    <property type="entry name" value="AraC-bd"/>
</dbReference>
<keyword evidence="6" id="KW-1185">Reference proteome</keyword>
<protein>
    <submittedName>
        <fullName evidence="5">Helix-turn-helix transcriptional regulator</fullName>
    </submittedName>
</protein>
<dbReference type="InterPro" id="IPR020449">
    <property type="entry name" value="Tscrpt_reg_AraC-type_HTH"/>
</dbReference>
<dbReference type="GO" id="GO:0043565">
    <property type="term" value="F:sequence-specific DNA binding"/>
    <property type="evidence" value="ECO:0007669"/>
    <property type="project" value="InterPro"/>
</dbReference>
<dbReference type="PROSITE" id="PS00041">
    <property type="entry name" value="HTH_ARAC_FAMILY_1"/>
    <property type="match status" value="1"/>
</dbReference>
<dbReference type="InterPro" id="IPR009057">
    <property type="entry name" value="Homeodomain-like_sf"/>
</dbReference>
<dbReference type="RefSeq" id="WP_154535200.1">
    <property type="nucleotide sequence ID" value="NZ_VUNG01000044.1"/>
</dbReference>
<dbReference type="Proteomes" id="UP000438914">
    <property type="component" value="Unassembled WGS sequence"/>
</dbReference>
<dbReference type="InterPro" id="IPR018062">
    <property type="entry name" value="HTH_AraC-typ_CS"/>
</dbReference>
<name>A0A7K0KI44_9BACT</name>
<dbReference type="InterPro" id="IPR011051">
    <property type="entry name" value="RmlC_Cupin_sf"/>
</dbReference>
<dbReference type="PRINTS" id="PR00032">
    <property type="entry name" value="HTHARAC"/>
</dbReference>
<dbReference type="SUPFAM" id="SSF51182">
    <property type="entry name" value="RmlC-like cupins"/>
    <property type="match status" value="1"/>
</dbReference>
<evidence type="ECO:0000256" key="1">
    <source>
        <dbReference type="ARBA" id="ARBA00023015"/>
    </source>
</evidence>
<evidence type="ECO:0000313" key="6">
    <source>
        <dbReference type="Proteomes" id="UP000438914"/>
    </source>
</evidence>
<organism evidence="5 6">
    <name type="scientific">Hallella mizrahii</name>
    <dbReference type="NCBI Taxonomy" id="2606637"/>
    <lineage>
        <taxon>Bacteria</taxon>
        <taxon>Pseudomonadati</taxon>
        <taxon>Bacteroidota</taxon>
        <taxon>Bacteroidia</taxon>
        <taxon>Bacteroidales</taxon>
        <taxon>Prevotellaceae</taxon>
        <taxon>Hallella</taxon>
    </lineage>
</organism>
<evidence type="ECO:0000256" key="3">
    <source>
        <dbReference type="ARBA" id="ARBA00023163"/>
    </source>
</evidence>
<dbReference type="Gene3D" id="2.60.120.10">
    <property type="entry name" value="Jelly Rolls"/>
    <property type="match status" value="1"/>
</dbReference>